<protein>
    <submittedName>
        <fullName evidence="1">Uncharacterized protein</fullName>
    </submittedName>
</protein>
<dbReference type="Gene3D" id="3.40.50.150">
    <property type="entry name" value="Vaccinia Virus protein VP39"/>
    <property type="match status" value="1"/>
</dbReference>
<dbReference type="InterPro" id="IPR029063">
    <property type="entry name" value="SAM-dependent_MTases_sf"/>
</dbReference>
<dbReference type="AlphaFoldDB" id="A0A455SYP7"/>
<proteinExistence type="predicted"/>
<sequence>MKLALKIRPQRSNQYTNMVEALAEPELSASPLGPAISELRRAALGGQSYLLVNVEEERIGREECLRLLAHLGTISEVYEYFAEVGGVEGPFLRPLALPWQPFISPEIAEVRRYKGKTNEIFTRVLLNVAIFAGAYATSRERLRILDPLAGGGTTLFVALAAGYDAFGIEQKRQDVETTAVFLRQYLSGEGITFKEVCERRRSGKRYQFEIEPAGKSGEARRLVLVHGDSREAPLHLRELPGGPRVHAIVGDLPYGIQHLGEIGELLRQALPAWVELLLPGGTLALAWNATRLARADICALVERYSGLQTRNDPPYTQFTHTVDRVIKKRDLLVAVKS</sequence>
<name>A0A455SYP7_9CHLR</name>
<dbReference type="EMBL" id="AP019377">
    <property type="protein sequence ID" value="BBH93467.1"/>
    <property type="molecule type" value="Genomic_DNA"/>
</dbReference>
<evidence type="ECO:0000313" key="1">
    <source>
        <dbReference type="EMBL" id="BBH93467.1"/>
    </source>
</evidence>
<accession>A0A455SYP7</accession>
<dbReference type="SUPFAM" id="SSF53335">
    <property type="entry name" value="S-adenosyl-L-methionine-dependent methyltransferases"/>
    <property type="match status" value="1"/>
</dbReference>
<reference evidence="1" key="1">
    <citation type="submission" date="2018-12" db="EMBL/GenBank/DDBJ databases">
        <title>Novel natural products biosynthetic potential of the class Ktedonobacteria.</title>
        <authorList>
            <person name="Zheng Y."/>
            <person name="Saitou A."/>
            <person name="Wang C.M."/>
            <person name="Toyoda A."/>
            <person name="Minakuchi Y."/>
            <person name="Sekiguchi Y."/>
            <person name="Ueda K."/>
            <person name="Takano H."/>
            <person name="Sakai Y."/>
            <person name="Yokota A."/>
            <person name="Yabe S."/>
        </authorList>
    </citation>
    <scope>NUCLEOTIDE SEQUENCE</scope>
    <source>
        <strain evidence="1">A3-2</strain>
    </source>
</reference>
<organism evidence="1">
    <name type="scientific">Thermogemmatispora argillosa</name>
    <dbReference type="NCBI Taxonomy" id="2045280"/>
    <lineage>
        <taxon>Bacteria</taxon>
        <taxon>Bacillati</taxon>
        <taxon>Chloroflexota</taxon>
        <taxon>Ktedonobacteria</taxon>
        <taxon>Thermogemmatisporales</taxon>
        <taxon>Thermogemmatisporaceae</taxon>
        <taxon>Thermogemmatispora</taxon>
    </lineage>
</organism>
<gene>
    <name evidence="1" type="ORF">KTA_16660</name>
</gene>